<keyword evidence="4 7" id="KW-0378">Hydrolase</keyword>
<accession>A0A344UV56</accession>
<dbReference type="PANTHER" id="PTHR30480">
    <property type="entry name" value="BETA-HEXOSAMINIDASE-RELATED"/>
    <property type="match status" value="1"/>
</dbReference>
<feature type="domain" description="Glycoside hydrolase family 3 N-terminal" evidence="6">
    <location>
        <begin position="16"/>
        <end position="352"/>
    </location>
</feature>
<dbReference type="Proteomes" id="UP000251995">
    <property type="component" value="Chromosome"/>
</dbReference>
<dbReference type="GO" id="GO:0005975">
    <property type="term" value="P:carbohydrate metabolic process"/>
    <property type="evidence" value="ECO:0007669"/>
    <property type="project" value="InterPro"/>
</dbReference>
<evidence type="ECO:0000256" key="5">
    <source>
        <dbReference type="ARBA" id="ARBA00023295"/>
    </source>
</evidence>
<gene>
    <name evidence="7" type="primary">nagZ_2</name>
    <name evidence="7" type="ORF">JS278_02000</name>
</gene>
<evidence type="ECO:0000259" key="6">
    <source>
        <dbReference type="Pfam" id="PF00933"/>
    </source>
</evidence>
<protein>
    <recommendedName>
        <fullName evidence="3">beta-N-acetylhexosaminidase</fullName>
        <ecNumber evidence="3">3.2.1.52</ecNumber>
    </recommendedName>
</protein>
<dbReference type="Pfam" id="PF00933">
    <property type="entry name" value="Glyco_hydro_3"/>
    <property type="match status" value="1"/>
</dbReference>
<dbReference type="InterPro" id="IPR036962">
    <property type="entry name" value="Glyco_hydro_3_N_sf"/>
</dbReference>
<comment type="catalytic activity">
    <reaction evidence="1">
        <text>Hydrolysis of terminal non-reducing N-acetyl-D-hexosamine residues in N-acetyl-beta-D-hexosaminides.</text>
        <dbReference type="EC" id="3.2.1.52"/>
    </reaction>
</comment>
<dbReference type="EMBL" id="CP025198">
    <property type="protein sequence ID" value="AXE39154.1"/>
    <property type="molecule type" value="Genomic_DNA"/>
</dbReference>
<dbReference type="OrthoDB" id="9805821at2"/>
<evidence type="ECO:0000313" key="8">
    <source>
        <dbReference type="Proteomes" id="UP000251995"/>
    </source>
</evidence>
<sequence>MSIAETPEEILARMSLAEKIGQLMMCEVYGTDPDRPHEGNGRRFGVPTAAEAVRALHLGSAIYFRWTDSFAEGPGALAGLSRRLQEIARQDSGTGMLIATDQEQGPSSRFGPPATLFPGAMALAAAGDPGLARRSAAITGAELMAVGINVDLAPDADVNVNPANPVIGVRSFGSDPGLVARMVAAQVSGYQDDAGVSACAKHFPGHGDTSTDSHTGLPVIEHDRSLWERVDAPPFRSAIEAGVDMVMTAHIRLPELEPDGQPATLSRRVLDGMLRTGLGFDGVIITDSLQMSGVRQDHDDPEIAVRALLAGADLILMPPDPLGARDAVTAAVTGGRLPPAELDAKVLRVLRLKARRGLLRGGSPIAAPDLSVVGSPAHREVADQVAAAAVTRVNEGAPLPGSLAGLRVLVCGWGEAQDGDLVALLAGRLRGFGAVVRGEQTGREPSAAAAAGLAVAARDQDLVVCLTHDVAAGSAQAELVGRLAESGTTTVAVSVGVPYDAAYLPAAVTQLAVYSLAPPAVDAVARVLAGQSRAEGALPVEMA</sequence>
<evidence type="ECO:0000256" key="1">
    <source>
        <dbReference type="ARBA" id="ARBA00001231"/>
    </source>
</evidence>
<dbReference type="PRINTS" id="PR00133">
    <property type="entry name" value="GLHYDRLASE3"/>
</dbReference>
<dbReference type="GO" id="GO:0004563">
    <property type="term" value="F:beta-N-acetylhexosaminidase activity"/>
    <property type="evidence" value="ECO:0007669"/>
    <property type="project" value="UniProtKB-EC"/>
</dbReference>
<dbReference type="EC" id="3.2.1.52" evidence="3"/>
<dbReference type="KEGG" id="acij:JS278_02000"/>
<name>A0A344UV56_9ACTN</name>
<keyword evidence="5 7" id="KW-0326">Glycosidase</keyword>
<dbReference type="InterPro" id="IPR017853">
    <property type="entry name" value="GH"/>
</dbReference>
<dbReference type="PANTHER" id="PTHR30480:SF13">
    <property type="entry name" value="BETA-HEXOSAMINIDASE"/>
    <property type="match status" value="1"/>
</dbReference>
<dbReference type="AlphaFoldDB" id="A0A344UV56"/>
<dbReference type="Gene3D" id="3.20.20.300">
    <property type="entry name" value="Glycoside hydrolase, family 3, N-terminal domain"/>
    <property type="match status" value="1"/>
</dbReference>
<evidence type="ECO:0000313" key="7">
    <source>
        <dbReference type="EMBL" id="AXE39154.1"/>
    </source>
</evidence>
<evidence type="ECO:0000256" key="2">
    <source>
        <dbReference type="ARBA" id="ARBA00005336"/>
    </source>
</evidence>
<dbReference type="SUPFAM" id="SSF51445">
    <property type="entry name" value="(Trans)glycosidases"/>
    <property type="match status" value="1"/>
</dbReference>
<dbReference type="Gene3D" id="3.40.50.1700">
    <property type="entry name" value="Glycoside hydrolase family 3 C-terminal domain"/>
    <property type="match status" value="1"/>
</dbReference>
<evidence type="ECO:0000256" key="3">
    <source>
        <dbReference type="ARBA" id="ARBA00012663"/>
    </source>
</evidence>
<reference evidence="7 8" key="1">
    <citation type="submission" date="2017-12" db="EMBL/GenBank/DDBJ databases">
        <title>The whole genome sequence of the Acidipropionibacterium virtanenii sp. nov. type strain JS278.</title>
        <authorList>
            <person name="Laine P."/>
            <person name="Deptula P."/>
            <person name="Varmanen P."/>
            <person name="Auvinen P."/>
        </authorList>
    </citation>
    <scope>NUCLEOTIDE SEQUENCE [LARGE SCALE GENOMIC DNA]</scope>
    <source>
        <strain evidence="7 8">JS278</strain>
    </source>
</reference>
<evidence type="ECO:0000256" key="4">
    <source>
        <dbReference type="ARBA" id="ARBA00022801"/>
    </source>
</evidence>
<proteinExistence type="inferred from homology"/>
<dbReference type="GO" id="GO:0009254">
    <property type="term" value="P:peptidoglycan turnover"/>
    <property type="evidence" value="ECO:0007669"/>
    <property type="project" value="TreeGrafter"/>
</dbReference>
<organism evidence="7 8">
    <name type="scientific">Acidipropionibacterium virtanenii</name>
    <dbReference type="NCBI Taxonomy" id="2057246"/>
    <lineage>
        <taxon>Bacteria</taxon>
        <taxon>Bacillati</taxon>
        <taxon>Actinomycetota</taxon>
        <taxon>Actinomycetes</taxon>
        <taxon>Propionibacteriales</taxon>
        <taxon>Propionibacteriaceae</taxon>
        <taxon>Acidipropionibacterium</taxon>
    </lineage>
</organism>
<dbReference type="RefSeq" id="WP_114045051.1">
    <property type="nucleotide sequence ID" value="NZ_CP025198.1"/>
</dbReference>
<keyword evidence="8" id="KW-1185">Reference proteome</keyword>
<comment type="similarity">
    <text evidence="2">Belongs to the glycosyl hydrolase 3 family.</text>
</comment>
<dbReference type="InterPro" id="IPR050226">
    <property type="entry name" value="NagZ_Beta-hexosaminidase"/>
</dbReference>
<dbReference type="InterPro" id="IPR036881">
    <property type="entry name" value="Glyco_hydro_3_C_sf"/>
</dbReference>
<dbReference type="InterPro" id="IPR001764">
    <property type="entry name" value="Glyco_hydro_3_N"/>
</dbReference>